<dbReference type="Gene3D" id="3.80.10.10">
    <property type="entry name" value="Ribonuclease Inhibitor"/>
    <property type="match status" value="2"/>
</dbReference>
<dbReference type="InterPro" id="IPR036047">
    <property type="entry name" value="F-box-like_dom_sf"/>
</dbReference>
<comment type="caution">
    <text evidence="3">The sequence shown here is derived from an EMBL/GenBank/DDBJ whole genome shotgun (WGS) entry which is preliminary data.</text>
</comment>
<evidence type="ECO:0000259" key="1">
    <source>
        <dbReference type="Pfam" id="PF00646"/>
    </source>
</evidence>
<feature type="domain" description="At1g61320/AtMIF1 LRR" evidence="2">
    <location>
        <begin position="267"/>
        <end position="366"/>
    </location>
</feature>
<name>A0AAV5LHA7_9ROSI</name>
<dbReference type="Proteomes" id="UP001054252">
    <property type="component" value="Unassembled WGS sequence"/>
</dbReference>
<proteinExistence type="predicted"/>
<dbReference type="Pfam" id="PF00646">
    <property type="entry name" value="F-box"/>
    <property type="match status" value="1"/>
</dbReference>
<dbReference type="Pfam" id="PF23622">
    <property type="entry name" value="LRR_At1g61320_AtMIF1"/>
    <property type="match status" value="2"/>
</dbReference>
<dbReference type="SUPFAM" id="SSF81383">
    <property type="entry name" value="F-box domain"/>
    <property type="match status" value="1"/>
</dbReference>
<dbReference type="InterPro" id="IPR053772">
    <property type="entry name" value="At1g61320/At1g61330-like"/>
</dbReference>
<accession>A0AAV5LHA7</accession>
<feature type="domain" description="F-box" evidence="1">
    <location>
        <begin position="18"/>
        <end position="58"/>
    </location>
</feature>
<dbReference type="InterPro" id="IPR032675">
    <property type="entry name" value="LRR_dom_sf"/>
</dbReference>
<dbReference type="PANTHER" id="PTHR34145">
    <property type="entry name" value="OS02G0105600 PROTEIN"/>
    <property type="match status" value="1"/>
</dbReference>
<dbReference type="InterPro" id="IPR001810">
    <property type="entry name" value="F-box_dom"/>
</dbReference>
<dbReference type="InterPro" id="IPR055357">
    <property type="entry name" value="LRR_At1g61320_AtMIF1"/>
</dbReference>
<feature type="domain" description="At1g61320/AtMIF1 LRR" evidence="2">
    <location>
        <begin position="105"/>
        <end position="263"/>
    </location>
</feature>
<dbReference type="PANTHER" id="PTHR34145:SF28">
    <property type="entry name" value="F-BOX DOMAIN-CONTAINING PROTEIN"/>
    <property type="match status" value="1"/>
</dbReference>
<evidence type="ECO:0008006" key="5">
    <source>
        <dbReference type="Google" id="ProtNLM"/>
    </source>
</evidence>
<reference evidence="3 4" key="1">
    <citation type="journal article" date="2021" name="Commun. Biol.">
        <title>The genome of Shorea leprosula (Dipterocarpaceae) highlights the ecological relevance of drought in aseasonal tropical rainforests.</title>
        <authorList>
            <person name="Ng K.K.S."/>
            <person name="Kobayashi M.J."/>
            <person name="Fawcett J.A."/>
            <person name="Hatakeyama M."/>
            <person name="Paape T."/>
            <person name="Ng C.H."/>
            <person name="Ang C.C."/>
            <person name="Tnah L.H."/>
            <person name="Lee C.T."/>
            <person name="Nishiyama T."/>
            <person name="Sese J."/>
            <person name="O'Brien M.J."/>
            <person name="Copetti D."/>
            <person name="Mohd Noor M.I."/>
            <person name="Ong R.C."/>
            <person name="Putra M."/>
            <person name="Sireger I.Z."/>
            <person name="Indrioko S."/>
            <person name="Kosugi Y."/>
            <person name="Izuno A."/>
            <person name="Isagi Y."/>
            <person name="Lee S.L."/>
            <person name="Shimizu K.K."/>
        </authorList>
    </citation>
    <scope>NUCLEOTIDE SEQUENCE [LARGE SCALE GENOMIC DNA]</scope>
    <source>
        <strain evidence="3">214</strain>
    </source>
</reference>
<dbReference type="AlphaFoldDB" id="A0AAV5LHA7"/>
<gene>
    <name evidence="3" type="ORF">SLEP1_g44685</name>
</gene>
<protein>
    <recommendedName>
        <fullName evidence="5">F-box domain-containing protein</fullName>
    </recommendedName>
</protein>
<evidence type="ECO:0000313" key="4">
    <source>
        <dbReference type="Proteomes" id="UP001054252"/>
    </source>
</evidence>
<sequence length="550" mass="63731">MRINMKSMEQNVDSVDRISQLPEHIIHQILASVRCKKDAARTSILSKRWREIWASFSNLVFDQRKFHTQERNLQGVSDSQEIKRKIEAFRNYVNNTLQSRIQQKVSIQKFMLHVTYYNQELAANVDRWIDAAIERNIQDLDLHLPAKKRRCYNLPQRVFAAKTITALRVYGCKLGTCDDIKLPHLQKLCLGKLHIDEQIIRNLICICPLIEDFRLINCSGLKTLLVSDVPNLKRVDLHLCRGLKKVELLAPNLEIFWYHGRKSLPCKINLSECKSLKSLSLEDANLKDELIQTHLSNFPLLEKLALSKCNVKNITISGFRMKTLIFRDCRKLIEADIDTPNLLSLEYKGCIMPFSSFNPSGLKEAKLYFEPPKEKAKAGFWHEEDDQIWLAGLQEFLSKFDYSKGLKLVARFKKNIIIYEESNEILLPPVYGLKLEIVKSSLGFEDLLDNVLRTWHPETLSIISSSSSSFSKIARKKLVTSEEEEPSCCRYNTVSNKCWRHFLEHSKVESLSSTRATSTWIGWLRITSTKMPQTTCFRLNWKSHKSLMHA</sequence>
<dbReference type="EMBL" id="BPVZ01000117">
    <property type="protein sequence ID" value="GKV36572.1"/>
    <property type="molecule type" value="Genomic_DNA"/>
</dbReference>
<evidence type="ECO:0000259" key="2">
    <source>
        <dbReference type="Pfam" id="PF23622"/>
    </source>
</evidence>
<organism evidence="3 4">
    <name type="scientific">Rubroshorea leprosula</name>
    <dbReference type="NCBI Taxonomy" id="152421"/>
    <lineage>
        <taxon>Eukaryota</taxon>
        <taxon>Viridiplantae</taxon>
        <taxon>Streptophyta</taxon>
        <taxon>Embryophyta</taxon>
        <taxon>Tracheophyta</taxon>
        <taxon>Spermatophyta</taxon>
        <taxon>Magnoliopsida</taxon>
        <taxon>eudicotyledons</taxon>
        <taxon>Gunneridae</taxon>
        <taxon>Pentapetalae</taxon>
        <taxon>rosids</taxon>
        <taxon>malvids</taxon>
        <taxon>Malvales</taxon>
        <taxon>Dipterocarpaceae</taxon>
        <taxon>Rubroshorea</taxon>
    </lineage>
</organism>
<keyword evidence="4" id="KW-1185">Reference proteome</keyword>
<dbReference type="SUPFAM" id="SSF52058">
    <property type="entry name" value="L domain-like"/>
    <property type="match status" value="1"/>
</dbReference>
<evidence type="ECO:0000313" key="3">
    <source>
        <dbReference type="EMBL" id="GKV36572.1"/>
    </source>
</evidence>